<comment type="pathway">
    <text evidence="2">Cofactor biosynthesis; NAD(+) biosynthesis; nicotinate D-ribonucleotide from quinolinate: step 1/1.</text>
</comment>
<evidence type="ECO:0000256" key="10">
    <source>
        <dbReference type="ARBA" id="ARBA00047445"/>
    </source>
</evidence>
<dbReference type="InterPro" id="IPR022412">
    <property type="entry name" value="Quinolinate_PRibosylTrfase_N"/>
</dbReference>
<dbReference type="EC" id="2.4.2.19" evidence="5"/>
<proteinExistence type="inferred from homology"/>
<dbReference type="Pfam" id="PF02749">
    <property type="entry name" value="QRPTase_N"/>
    <property type="match status" value="1"/>
</dbReference>
<dbReference type="GO" id="GO:0004514">
    <property type="term" value="F:nicotinate-nucleotide diphosphorylase (carboxylating) activity"/>
    <property type="evidence" value="ECO:0007669"/>
    <property type="project" value="UniProtKB-EC"/>
</dbReference>
<evidence type="ECO:0000256" key="6">
    <source>
        <dbReference type="ARBA" id="ARBA00022642"/>
    </source>
</evidence>
<dbReference type="Proteomes" id="UP000000496">
    <property type="component" value="Chromosome gsn.131"/>
</dbReference>
<evidence type="ECO:0000256" key="7">
    <source>
        <dbReference type="ARBA" id="ARBA00022676"/>
    </source>
</evidence>
<feature type="domain" description="Quinolinate phosphoribosyl transferase N-terminal" evidence="14">
    <location>
        <begin position="25"/>
        <end position="109"/>
    </location>
</feature>
<evidence type="ECO:0000256" key="5">
    <source>
        <dbReference type="ARBA" id="ARBA00011944"/>
    </source>
</evidence>
<dbReference type="PANTHER" id="PTHR32179">
    <property type="entry name" value="NICOTINATE-NUCLEOTIDE PYROPHOSPHORYLASE [CARBOXYLATING]"/>
    <property type="match status" value="1"/>
</dbReference>
<reference evidence="15 16" key="2">
    <citation type="journal article" date="2011" name="Mol. Biol. Evol.">
        <title>Unity in variety--the pan-genome of the Chlamydiae.</title>
        <authorList>
            <person name="Collingro A."/>
            <person name="Tischler P."/>
            <person name="Weinmaier T."/>
            <person name="Penz T."/>
            <person name="Heinz E."/>
            <person name="Brunham R.C."/>
            <person name="Read T.D."/>
            <person name="Bavoil P.M."/>
            <person name="Sachse K."/>
            <person name="Kahane S."/>
            <person name="Friedman M.G."/>
            <person name="Rattei T."/>
            <person name="Myers G.S."/>
            <person name="Horn M."/>
        </authorList>
    </citation>
    <scope>NUCLEOTIDE SEQUENCE [LARGE SCALE GENOMIC DNA]</scope>
    <source>
        <strain evidence="16">ATCC VR-1471 / Z</strain>
    </source>
</reference>
<evidence type="ECO:0000259" key="14">
    <source>
        <dbReference type="Pfam" id="PF02749"/>
    </source>
</evidence>
<dbReference type="CDD" id="cd01572">
    <property type="entry name" value="QPRTase"/>
    <property type="match status" value="1"/>
</dbReference>
<keyword evidence="16" id="KW-1185">Reference proteome</keyword>
<dbReference type="SUPFAM" id="SSF51690">
    <property type="entry name" value="Nicotinate/Quinolinate PRTase C-terminal domain-like"/>
    <property type="match status" value="1"/>
</dbReference>
<dbReference type="InterPro" id="IPR036068">
    <property type="entry name" value="Nicotinate_pribotase-like_C"/>
</dbReference>
<evidence type="ECO:0000256" key="3">
    <source>
        <dbReference type="ARBA" id="ARBA00009400"/>
    </source>
</evidence>
<gene>
    <name evidence="15" type="primary">nadC</name>
    <name evidence="15" type="ordered locus">SNE_A05880</name>
</gene>
<feature type="domain" description="Quinolinate phosphoribosyl transferase C-terminal" evidence="13">
    <location>
        <begin position="112"/>
        <end position="280"/>
    </location>
</feature>
<evidence type="ECO:0000256" key="1">
    <source>
        <dbReference type="ARBA" id="ARBA00003237"/>
    </source>
</evidence>
<comment type="similarity">
    <text evidence="3 12">Belongs to the NadC/ModD family.</text>
</comment>
<keyword evidence="7 12" id="KW-0328">Glycosyltransferase</keyword>
<dbReference type="InterPro" id="IPR037128">
    <property type="entry name" value="Quinolinate_PRibosylTase_N_sf"/>
</dbReference>
<dbReference type="Gene3D" id="3.90.1170.20">
    <property type="entry name" value="Quinolinate phosphoribosyl transferase, N-terminal domain"/>
    <property type="match status" value="1"/>
</dbReference>
<dbReference type="InterPro" id="IPR004393">
    <property type="entry name" value="NadC"/>
</dbReference>
<dbReference type="eggNOG" id="COG0157">
    <property type="taxonomic scope" value="Bacteria"/>
</dbReference>
<keyword evidence="6" id="KW-0662">Pyridine nucleotide biosynthesis</keyword>
<dbReference type="FunFam" id="3.20.20.70:FF:000030">
    <property type="entry name" value="Nicotinate-nucleotide pyrophosphorylase, carboxylating"/>
    <property type="match status" value="1"/>
</dbReference>
<dbReference type="RefSeq" id="WP_013942932.1">
    <property type="nucleotide sequence ID" value="NC_015713.1"/>
</dbReference>
<protein>
    <recommendedName>
        <fullName evidence="11">Probable nicotinate-nucleotide pyrophosphorylase [carboxylating]</fullName>
        <ecNumber evidence="5">2.4.2.19</ecNumber>
    </recommendedName>
    <alternativeName>
        <fullName evidence="9">Quinolinate phosphoribosyltransferase [decarboxylating]</fullName>
    </alternativeName>
</protein>
<dbReference type="PANTHER" id="PTHR32179:SF3">
    <property type="entry name" value="NICOTINATE-NUCLEOTIDE PYROPHOSPHORYLASE [CARBOXYLATING]"/>
    <property type="match status" value="1"/>
</dbReference>
<dbReference type="HOGENOM" id="CLU_039622_0_0_0"/>
<dbReference type="STRING" id="331113.SNE_A05880"/>
<dbReference type="AlphaFoldDB" id="F8L4R0"/>
<evidence type="ECO:0000313" key="15">
    <source>
        <dbReference type="EMBL" id="CCB88465.1"/>
    </source>
</evidence>
<evidence type="ECO:0000256" key="11">
    <source>
        <dbReference type="ARBA" id="ARBA00069173"/>
    </source>
</evidence>
<evidence type="ECO:0000256" key="9">
    <source>
        <dbReference type="ARBA" id="ARBA00033102"/>
    </source>
</evidence>
<dbReference type="EMBL" id="FR872582">
    <property type="protein sequence ID" value="CCB88465.1"/>
    <property type="molecule type" value="Genomic_DNA"/>
</dbReference>
<evidence type="ECO:0000256" key="4">
    <source>
        <dbReference type="ARBA" id="ARBA00011218"/>
    </source>
</evidence>
<comment type="catalytic activity">
    <reaction evidence="10">
        <text>nicotinate beta-D-ribonucleotide + CO2 + diphosphate = quinolinate + 5-phospho-alpha-D-ribose 1-diphosphate + 2 H(+)</text>
        <dbReference type="Rhea" id="RHEA:12733"/>
        <dbReference type="ChEBI" id="CHEBI:15378"/>
        <dbReference type="ChEBI" id="CHEBI:16526"/>
        <dbReference type="ChEBI" id="CHEBI:29959"/>
        <dbReference type="ChEBI" id="CHEBI:33019"/>
        <dbReference type="ChEBI" id="CHEBI:57502"/>
        <dbReference type="ChEBI" id="CHEBI:58017"/>
        <dbReference type="EC" id="2.4.2.19"/>
    </reaction>
</comment>
<dbReference type="GO" id="GO:0005737">
    <property type="term" value="C:cytoplasm"/>
    <property type="evidence" value="ECO:0007669"/>
    <property type="project" value="TreeGrafter"/>
</dbReference>
<comment type="subunit">
    <text evidence="4">Hexamer formed by 3 homodimers.</text>
</comment>
<reference key="1">
    <citation type="journal article" date="2011" name="Mol. Biol. Evol.">
        <title>Unity in variety -- the pan-genome of the Chlamydiae.</title>
        <authorList>
            <person name="Collingro A."/>
            <person name="Tischler P."/>
            <person name="Weinmaier T."/>
            <person name="Penz T."/>
            <person name="Heinz E."/>
            <person name="Brunham R.C."/>
            <person name="Read T.D."/>
            <person name="Bavoil P.M."/>
            <person name="Sachse K."/>
            <person name="Kahane S."/>
            <person name="Friedman M.G."/>
            <person name="Rattei T."/>
            <person name="Myers G.S.A."/>
            <person name="Horn M."/>
        </authorList>
    </citation>
    <scope>NUCLEOTIDE SEQUENCE</scope>
    <source>
        <strain>Z</strain>
    </source>
</reference>
<dbReference type="FunFam" id="3.90.1170.20:FF:000001">
    <property type="entry name" value="Nicotinate-nucleotide diphosphorylase (Carboxylating)"/>
    <property type="match status" value="1"/>
</dbReference>
<dbReference type="OrthoDB" id="9782546at2"/>
<evidence type="ECO:0000313" key="16">
    <source>
        <dbReference type="Proteomes" id="UP000000496"/>
    </source>
</evidence>
<dbReference type="Gene3D" id="3.20.20.70">
    <property type="entry name" value="Aldolase class I"/>
    <property type="match status" value="1"/>
</dbReference>
<dbReference type="InterPro" id="IPR027277">
    <property type="entry name" value="NadC/ModD"/>
</dbReference>
<dbReference type="UniPathway" id="UPA00253">
    <property type="reaction ID" value="UER00331"/>
</dbReference>
<organism evidence="15 16">
    <name type="scientific">Simkania negevensis (strain ATCC VR-1471 / DSM 27360 / Z)</name>
    <dbReference type="NCBI Taxonomy" id="331113"/>
    <lineage>
        <taxon>Bacteria</taxon>
        <taxon>Pseudomonadati</taxon>
        <taxon>Chlamydiota</taxon>
        <taxon>Chlamydiia</taxon>
        <taxon>Parachlamydiales</taxon>
        <taxon>Simkaniaceae</taxon>
        <taxon>Simkania</taxon>
    </lineage>
</organism>
<dbReference type="NCBIfam" id="TIGR00078">
    <property type="entry name" value="nadC"/>
    <property type="match status" value="1"/>
</dbReference>
<evidence type="ECO:0000256" key="12">
    <source>
        <dbReference type="PIRNR" id="PIRNR006250"/>
    </source>
</evidence>
<dbReference type="GO" id="GO:0034213">
    <property type="term" value="P:quinolinate catabolic process"/>
    <property type="evidence" value="ECO:0007669"/>
    <property type="project" value="TreeGrafter"/>
</dbReference>
<dbReference type="Pfam" id="PF01729">
    <property type="entry name" value="QRPTase_C"/>
    <property type="match status" value="1"/>
</dbReference>
<sequence>MDAKLQQEITRNIELALLEDQVDNDITSHACFAPSCTGIAKLILKEDAIIAGLIFLPLICEAVDPKVEVKLHKEEGKIGNKGDLLATAKGPVRSLLALERTAINFIQHATSIATQTSRYVQEVKGKCDILDTRKTLPGHRFLQKYAVRIGGGKNHRLHLGDQILIKDNHLSQLGNETAYPIKESLHRARAHAPNKKIQIEVDSLSGLKCALEFKPDAILLDNMSPEEIKQAVELCPEGIYLEASGGINLTTIRSYAETGIHGISIGRLTHSIDAIDMSFKI</sequence>
<dbReference type="SUPFAM" id="SSF54675">
    <property type="entry name" value="Nicotinate/Quinolinate PRTase N-terminal domain-like"/>
    <property type="match status" value="1"/>
</dbReference>
<evidence type="ECO:0000256" key="2">
    <source>
        <dbReference type="ARBA" id="ARBA00004893"/>
    </source>
</evidence>
<dbReference type="InterPro" id="IPR013785">
    <property type="entry name" value="Aldolase_TIM"/>
</dbReference>
<dbReference type="InterPro" id="IPR002638">
    <property type="entry name" value="Quinolinate_PRibosylTrfase_C"/>
</dbReference>
<accession>F8L4R0</accession>
<dbReference type="GO" id="GO:0009435">
    <property type="term" value="P:NAD+ biosynthetic process"/>
    <property type="evidence" value="ECO:0007669"/>
    <property type="project" value="UniProtKB-UniPathway"/>
</dbReference>
<dbReference type="KEGG" id="sng:SNE_A05880"/>
<comment type="function">
    <text evidence="1">Involved in the catabolism of quinolinic acid (QA).</text>
</comment>
<evidence type="ECO:0000259" key="13">
    <source>
        <dbReference type="Pfam" id="PF01729"/>
    </source>
</evidence>
<evidence type="ECO:0000256" key="8">
    <source>
        <dbReference type="ARBA" id="ARBA00022679"/>
    </source>
</evidence>
<keyword evidence="8 12" id="KW-0808">Transferase</keyword>
<name>F8L4R0_SIMNZ</name>
<dbReference type="PIRSF" id="PIRSF006250">
    <property type="entry name" value="NadC_ModD"/>
    <property type="match status" value="1"/>
</dbReference>